<name>A0A158JUG2_9BURK</name>
<organism evidence="1 2">
    <name type="scientific">Caballeronia telluris</name>
    <dbReference type="NCBI Taxonomy" id="326475"/>
    <lineage>
        <taxon>Bacteria</taxon>
        <taxon>Pseudomonadati</taxon>
        <taxon>Pseudomonadota</taxon>
        <taxon>Betaproteobacteria</taxon>
        <taxon>Burkholderiales</taxon>
        <taxon>Burkholderiaceae</taxon>
        <taxon>Caballeronia</taxon>
    </lineage>
</organism>
<dbReference type="AlphaFoldDB" id="A0A158JUG2"/>
<dbReference type="EMBL" id="FCNZ02000020">
    <property type="protein sequence ID" value="SAL71930.1"/>
    <property type="molecule type" value="Genomic_DNA"/>
</dbReference>
<protein>
    <submittedName>
        <fullName evidence="1">Uncharacterized protein</fullName>
    </submittedName>
</protein>
<reference evidence="1" key="1">
    <citation type="submission" date="2016-01" db="EMBL/GenBank/DDBJ databases">
        <authorList>
            <person name="Peeters Charlotte."/>
        </authorList>
    </citation>
    <scope>NUCLEOTIDE SEQUENCE</scope>
    <source>
        <strain evidence="1">LMG 22936</strain>
    </source>
</reference>
<evidence type="ECO:0000313" key="1">
    <source>
        <dbReference type="EMBL" id="SAL71930.1"/>
    </source>
</evidence>
<dbReference type="STRING" id="326475.AWB66_04601"/>
<evidence type="ECO:0000313" key="2">
    <source>
        <dbReference type="Proteomes" id="UP000054717"/>
    </source>
</evidence>
<accession>A0A158JUG2</accession>
<sequence>MIVLSFCVVLAGASLFHAAMSRRARLQPVRIAPRSGAYRER</sequence>
<dbReference type="Proteomes" id="UP000054717">
    <property type="component" value="Unassembled WGS sequence"/>
</dbReference>
<gene>
    <name evidence="1" type="ORF">AWB66_04601</name>
</gene>
<dbReference type="RefSeq" id="WP_268811160.1">
    <property type="nucleotide sequence ID" value="NZ_FCNZ02000020.1"/>
</dbReference>
<comment type="caution">
    <text evidence="1">The sequence shown here is derived from an EMBL/GenBank/DDBJ whole genome shotgun (WGS) entry which is preliminary data.</text>
</comment>
<keyword evidence="2" id="KW-1185">Reference proteome</keyword>
<proteinExistence type="predicted"/>